<feature type="transmembrane region" description="Helical" evidence="7">
    <location>
        <begin position="494"/>
        <end position="513"/>
    </location>
</feature>
<sequence length="546" mass="58917">MSIVSGLNINLVVPVFLIFLIMRTKSAFNIAMRFLSGLRFFTQQRYAAVSKAPKENPTSNDILEKSIAQLNLTMIELDDTLPSRYILSAQLFFDIFEVMVNLGVGAFLSYVWAMGYHCAVPAAVPSCWVVLLLCAFAAFTFQCLLQIVTMTGWRARESKLAGIAGLVTFLASAILFFFNSSYVDQETVIAIAQHANALFMQLSRDIVPMSLTSLVPAVQVGLSIFAGLLAAGLVIPAVRYSQAIEVMNFGARAALVSTFEKKMMWLDFVLPAFVAVLYSPLPLFLMKRWFRRVLSNAAAMEVFSNTLLTVQLTAVAVMLVMRVLCMKKHLQCFLDSVVRVVSAHLIAAGAGQVLDQSLLLPRVKACTDYLMAAATQYLAVPFFSVAVMLLLHKSSPTGTGLCYKAHNLAQRDTAPLLQSILLATQANTTALAVESASKPYLSQVLGAIASVEMGNGASSYAGLSASEAVNQFATKLSGIYALPAGPAVSLCKSIIFLQSLLWFVLCVGFLWAWTFQPTALVGSATARAAAANPTAAAAATKVEKQD</sequence>
<reference evidence="8" key="1">
    <citation type="submission" date="2021-01" db="EMBL/GenBank/DDBJ databases">
        <authorList>
            <person name="Corre E."/>
            <person name="Pelletier E."/>
            <person name="Niang G."/>
            <person name="Scheremetjew M."/>
            <person name="Finn R."/>
            <person name="Kale V."/>
            <person name="Holt S."/>
            <person name="Cochrane G."/>
            <person name="Meng A."/>
            <person name="Brown T."/>
            <person name="Cohen L."/>
        </authorList>
    </citation>
    <scope>NUCLEOTIDE SEQUENCE</scope>
    <source>
        <strain evidence="8">CCAP 955/1</strain>
    </source>
</reference>
<evidence type="ECO:0000256" key="7">
    <source>
        <dbReference type="SAM" id="Phobius"/>
    </source>
</evidence>
<keyword evidence="3 7" id="KW-0812">Transmembrane</keyword>
<keyword evidence="5 7" id="KW-0472">Membrane</keyword>
<dbReference type="AlphaFoldDB" id="A0A7S3M1D1"/>
<evidence type="ECO:0000256" key="6">
    <source>
        <dbReference type="ARBA" id="ARBA00023180"/>
    </source>
</evidence>
<keyword evidence="4 7" id="KW-1133">Transmembrane helix</keyword>
<evidence type="ECO:0000256" key="3">
    <source>
        <dbReference type="ARBA" id="ARBA00022692"/>
    </source>
</evidence>
<feature type="transmembrane region" description="Helical" evidence="7">
    <location>
        <begin position="160"/>
        <end position="178"/>
    </location>
</feature>
<evidence type="ECO:0000256" key="2">
    <source>
        <dbReference type="ARBA" id="ARBA00009706"/>
    </source>
</evidence>
<gene>
    <name evidence="8" type="ORF">SELO1098_LOCUS6112</name>
</gene>
<accession>A0A7S3M1D1</accession>
<dbReference type="GO" id="GO:0016020">
    <property type="term" value="C:membrane"/>
    <property type="evidence" value="ECO:0007669"/>
    <property type="project" value="UniProtKB-SubCell"/>
</dbReference>
<feature type="transmembrane region" description="Helical" evidence="7">
    <location>
        <begin position="265"/>
        <end position="286"/>
    </location>
</feature>
<feature type="transmembrane region" description="Helical" evidence="7">
    <location>
        <begin position="217"/>
        <end position="238"/>
    </location>
</feature>
<evidence type="ECO:0000256" key="1">
    <source>
        <dbReference type="ARBA" id="ARBA00004141"/>
    </source>
</evidence>
<proteinExistence type="inferred from homology"/>
<comment type="similarity">
    <text evidence="2">Belongs to the TMEM161 family.</text>
</comment>
<dbReference type="InterPro" id="IPR019395">
    <property type="entry name" value="Transmembrane_161A/B"/>
</dbReference>
<evidence type="ECO:0000313" key="8">
    <source>
        <dbReference type="EMBL" id="CAE0277282.1"/>
    </source>
</evidence>
<name>A0A7S3M1D1_9STRA</name>
<protein>
    <submittedName>
        <fullName evidence="8">Uncharacterized protein</fullName>
    </submittedName>
</protein>
<dbReference type="PANTHER" id="PTHR13624">
    <property type="entry name" value="RE42071P"/>
    <property type="match status" value="1"/>
</dbReference>
<evidence type="ECO:0000256" key="4">
    <source>
        <dbReference type="ARBA" id="ARBA00022989"/>
    </source>
</evidence>
<evidence type="ECO:0000256" key="5">
    <source>
        <dbReference type="ARBA" id="ARBA00023136"/>
    </source>
</evidence>
<feature type="transmembrane region" description="Helical" evidence="7">
    <location>
        <begin position="91"/>
        <end position="113"/>
    </location>
</feature>
<dbReference type="PANTHER" id="PTHR13624:SF6">
    <property type="entry name" value="EMEI"/>
    <property type="match status" value="1"/>
</dbReference>
<keyword evidence="6" id="KW-0325">Glycoprotein</keyword>
<feature type="transmembrane region" description="Helical" evidence="7">
    <location>
        <begin position="306"/>
        <end position="325"/>
    </location>
</feature>
<comment type="subcellular location">
    <subcellularLocation>
        <location evidence="1">Membrane</location>
        <topology evidence="1">Multi-pass membrane protein</topology>
    </subcellularLocation>
</comment>
<dbReference type="EMBL" id="HBIC01012245">
    <property type="protein sequence ID" value="CAE0277282.1"/>
    <property type="molecule type" value="Transcribed_RNA"/>
</dbReference>
<feature type="transmembrane region" description="Helical" evidence="7">
    <location>
        <begin position="369"/>
        <end position="391"/>
    </location>
</feature>
<feature type="transmembrane region" description="Helical" evidence="7">
    <location>
        <begin position="6"/>
        <end position="24"/>
    </location>
</feature>
<feature type="transmembrane region" description="Helical" evidence="7">
    <location>
        <begin position="128"/>
        <end position="148"/>
    </location>
</feature>
<organism evidence="8">
    <name type="scientific">Spumella elongata</name>
    <dbReference type="NCBI Taxonomy" id="89044"/>
    <lineage>
        <taxon>Eukaryota</taxon>
        <taxon>Sar</taxon>
        <taxon>Stramenopiles</taxon>
        <taxon>Ochrophyta</taxon>
        <taxon>Chrysophyceae</taxon>
        <taxon>Chromulinales</taxon>
        <taxon>Chromulinaceae</taxon>
        <taxon>Spumella</taxon>
    </lineage>
</organism>